<evidence type="ECO:0000313" key="3">
    <source>
        <dbReference type="EMBL" id="HJG37968.1"/>
    </source>
</evidence>
<feature type="compositionally biased region" description="Polar residues" evidence="1">
    <location>
        <begin position="74"/>
        <end position="86"/>
    </location>
</feature>
<evidence type="ECO:0000256" key="1">
    <source>
        <dbReference type="SAM" id="MobiDB-lite"/>
    </source>
</evidence>
<feature type="region of interest" description="Disordered" evidence="1">
    <location>
        <begin position="25"/>
        <end position="117"/>
    </location>
</feature>
<keyword evidence="2" id="KW-1133">Transmembrane helix</keyword>
<gene>
    <name evidence="3" type="ORF">K8V70_08960</name>
</gene>
<reference evidence="3" key="2">
    <citation type="submission" date="2021-09" db="EMBL/GenBank/DDBJ databases">
        <authorList>
            <person name="Gilroy R."/>
        </authorList>
    </citation>
    <scope>NUCLEOTIDE SEQUENCE</scope>
    <source>
        <strain evidence="3">ChiHjej13B12-9602</strain>
    </source>
</reference>
<dbReference type="EMBL" id="DYUZ01000031">
    <property type="protein sequence ID" value="HJG37968.1"/>
    <property type="molecule type" value="Genomic_DNA"/>
</dbReference>
<accession>A0A921LTC3</accession>
<evidence type="ECO:0000313" key="4">
    <source>
        <dbReference type="Proteomes" id="UP000753256"/>
    </source>
</evidence>
<feature type="compositionally biased region" description="Basic and acidic residues" evidence="1">
    <location>
        <begin position="25"/>
        <end position="36"/>
    </location>
</feature>
<sequence length="145" mass="15506">MADLETSPLTDEERAELEALRAEKARRERAELEALRAESAAAAVPDARRDAASDLQSAAHQSATPSHHEPSAQPRVSRQAPKTTSALDDGPVVAKDPAQRTFGQRMVLPDAEDEDGVPAMPPAQKIIIAVALIAAICFAIYMATR</sequence>
<reference evidence="3" key="1">
    <citation type="journal article" date="2021" name="PeerJ">
        <title>Extensive microbial diversity within the chicken gut microbiome revealed by metagenomics and culture.</title>
        <authorList>
            <person name="Gilroy R."/>
            <person name="Ravi A."/>
            <person name="Getino M."/>
            <person name="Pursley I."/>
            <person name="Horton D.L."/>
            <person name="Alikhan N.F."/>
            <person name="Baker D."/>
            <person name="Gharbi K."/>
            <person name="Hall N."/>
            <person name="Watson M."/>
            <person name="Adriaenssens E.M."/>
            <person name="Foster-Nyarko E."/>
            <person name="Jarju S."/>
            <person name="Secka A."/>
            <person name="Antonio M."/>
            <person name="Oren A."/>
            <person name="Chaudhuri R.R."/>
            <person name="La Ragione R."/>
            <person name="Hildebrand F."/>
            <person name="Pallen M.J."/>
        </authorList>
    </citation>
    <scope>NUCLEOTIDE SEQUENCE</scope>
    <source>
        <strain evidence="3">ChiHjej13B12-9602</strain>
    </source>
</reference>
<name>A0A921LTC3_9ACTN</name>
<keyword evidence="2" id="KW-0472">Membrane</keyword>
<feature type="transmembrane region" description="Helical" evidence="2">
    <location>
        <begin position="126"/>
        <end position="144"/>
    </location>
</feature>
<evidence type="ECO:0000256" key="2">
    <source>
        <dbReference type="SAM" id="Phobius"/>
    </source>
</evidence>
<dbReference type="RefSeq" id="WP_273191101.1">
    <property type="nucleotide sequence ID" value="NZ_DYUZ01000031.1"/>
</dbReference>
<feature type="compositionally biased region" description="Polar residues" evidence="1">
    <location>
        <begin position="55"/>
        <end position="65"/>
    </location>
</feature>
<proteinExistence type="predicted"/>
<dbReference type="Proteomes" id="UP000753256">
    <property type="component" value="Unassembled WGS sequence"/>
</dbReference>
<comment type="caution">
    <text evidence="3">The sequence shown here is derived from an EMBL/GenBank/DDBJ whole genome shotgun (WGS) entry which is preliminary data.</text>
</comment>
<dbReference type="AlphaFoldDB" id="A0A921LTC3"/>
<feature type="region of interest" description="Disordered" evidence="1">
    <location>
        <begin position="1"/>
        <end position="20"/>
    </location>
</feature>
<organism evidence="3 4">
    <name type="scientific">Enorma phocaeensis</name>
    <dbReference type="NCBI Taxonomy" id="1871019"/>
    <lineage>
        <taxon>Bacteria</taxon>
        <taxon>Bacillati</taxon>
        <taxon>Actinomycetota</taxon>
        <taxon>Coriobacteriia</taxon>
        <taxon>Coriobacteriales</taxon>
        <taxon>Coriobacteriaceae</taxon>
        <taxon>Enorma</taxon>
    </lineage>
</organism>
<keyword evidence="2" id="KW-0812">Transmembrane</keyword>
<protein>
    <submittedName>
        <fullName evidence="3">Uncharacterized protein</fullName>
    </submittedName>
</protein>